<dbReference type="AlphaFoldDB" id="A0A6A4GRE1"/>
<feature type="compositionally biased region" description="Basic residues" evidence="1">
    <location>
        <begin position="276"/>
        <end position="305"/>
    </location>
</feature>
<dbReference type="OrthoDB" id="10068793at2759"/>
<dbReference type="InterPro" id="IPR037291">
    <property type="entry name" value="DUF4139"/>
</dbReference>
<feature type="compositionally biased region" description="Low complexity" evidence="1">
    <location>
        <begin position="560"/>
        <end position="570"/>
    </location>
</feature>
<dbReference type="Proteomes" id="UP000799118">
    <property type="component" value="Unassembled WGS sequence"/>
</dbReference>
<feature type="domain" description="DUF4140" evidence="3">
    <location>
        <begin position="36"/>
        <end position="111"/>
    </location>
</feature>
<evidence type="ECO:0000313" key="4">
    <source>
        <dbReference type="EMBL" id="KAE9388349.1"/>
    </source>
</evidence>
<feature type="domain" description="DUF4139" evidence="2">
    <location>
        <begin position="158"/>
        <end position="514"/>
    </location>
</feature>
<dbReference type="InterPro" id="IPR011935">
    <property type="entry name" value="CHP02231"/>
</dbReference>
<accession>A0A6A4GRE1</accession>
<feature type="region of interest" description="Disordered" evidence="1">
    <location>
        <begin position="255"/>
        <end position="312"/>
    </location>
</feature>
<organism evidence="4 5">
    <name type="scientific">Gymnopus androsaceus JB14</name>
    <dbReference type="NCBI Taxonomy" id="1447944"/>
    <lineage>
        <taxon>Eukaryota</taxon>
        <taxon>Fungi</taxon>
        <taxon>Dikarya</taxon>
        <taxon>Basidiomycota</taxon>
        <taxon>Agaricomycotina</taxon>
        <taxon>Agaricomycetes</taxon>
        <taxon>Agaricomycetidae</taxon>
        <taxon>Agaricales</taxon>
        <taxon>Marasmiineae</taxon>
        <taxon>Omphalotaceae</taxon>
        <taxon>Gymnopus</taxon>
    </lineage>
</organism>
<sequence>MTNLPPDYTVNTISLVSGTDGKLLHVSLYTGRAEIRRNFAITGLPDVIHKDSLRVQGYGDATIHDVSLSTTPPLPVVTTSPALEELISKKNLVKSAINRSQTSSHALEKYMRSMTVHDVPLGQIGTFLESYNLHGKEQASKSNGGLLGMQVSIGEIELELAYAVSSANWEAVYDIRVNLESKDHPLTLVYKAAIAQNTGEDWTNVPLTLETATPTYGVQIPALKSLRLSIKTPPRHYGGIPTMIIPQMPGMAPYPQPVIVSRSRSRSRSRTPPVYHRNRSPTRHGPHRRRSRSSSRSFRRMRVRGRSPVYVPPAPSRALGTLGLIATSKGDGRFNHSVFQVPGLISVPCDGMAHNVTIVELNEELDTKLLWFSVPKLDTRVHLKAKIKNASEYALIPGKASVYVDGTFIARTDVPAAGPDESFDCSLGLDSSITVTYHPLSSKITHRTPFTGFTGINSLSTLGTTKTTSTFYSQRITVHNTKRISIEALKLLDRVPVSEDEKIVVKVVKPAELSFQTLVKPRSQNQAVSVPSSQMATVKAKSPSGQGSKKRDGNEKTDDTTSFTSSKADANSSAGIGKRFSLSKPFGSSRKSAQSENNTTVAEIEGSSPSPPAQAQVSNKPATTVARICPREEGQGNDGKMNWLLYDLPPQGIVNLLLEWQVSAASNVEIYEQEA</sequence>
<evidence type="ECO:0000256" key="1">
    <source>
        <dbReference type="SAM" id="MobiDB-lite"/>
    </source>
</evidence>
<proteinExistence type="predicted"/>
<name>A0A6A4GRE1_9AGAR</name>
<feature type="compositionally biased region" description="Basic and acidic residues" evidence="1">
    <location>
        <begin position="549"/>
        <end position="559"/>
    </location>
</feature>
<dbReference type="Pfam" id="PF13598">
    <property type="entry name" value="DUF4139"/>
    <property type="match status" value="1"/>
</dbReference>
<gene>
    <name evidence="4" type="ORF">BT96DRAFT_927146</name>
</gene>
<dbReference type="InterPro" id="IPR025554">
    <property type="entry name" value="DUF4140"/>
</dbReference>
<evidence type="ECO:0000259" key="3">
    <source>
        <dbReference type="Pfam" id="PF13600"/>
    </source>
</evidence>
<evidence type="ECO:0000259" key="2">
    <source>
        <dbReference type="Pfam" id="PF13598"/>
    </source>
</evidence>
<reference evidence="4" key="1">
    <citation type="journal article" date="2019" name="Environ. Microbiol.">
        <title>Fungal ecological strategies reflected in gene transcription - a case study of two litter decomposers.</title>
        <authorList>
            <person name="Barbi F."/>
            <person name="Kohler A."/>
            <person name="Barry K."/>
            <person name="Baskaran P."/>
            <person name="Daum C."/>
            <person name="Fauchery L."/>
            <person name="Ihrmark K."/>
            <person name="Kuo A."/>
            <person name="LaButti K."/>
            <person name="Lipzen A."/>
            <person name="Morin E."/>
            <person name="Grigoriev I.V."/>
            <person name="Henrissat B."/>
            <person name="Lindahl B."/>
            <person name="Martin F."/>
        </authorList>
    </citation>
    <scope>NUCLEOTIDE SEQUENCE</scope>
    <source>
        <strain evidence="4">JB14</strain>
    </source>
</reference>
<dbReference type="PANTHER" id="PTHR31005">
    <property type="entry name" value="DUF4139 DOMAIN-CONTAINING PROTEIN"/>
    <property type="match status" value="1"/>
</dbReference>
<feature type="compositionally biased region" description="Polar residues" evidence="1">
    <location>
        <begin position="521"/>
        <end position="536"/>
    </location>
</feature>
<feature type="region of interest" description="Disordered" evidence="1">
    <location>
        <begin position="521"/>
        <end position="623"/>
    </location>
</feature>
<evidence type="ECO:0008006" key="6">
    <source>
        <dbReference type="Google" id="ProtNLM"/>
    </source>
</evidence>
<feature type="compositionally biased region" description="Polar residues" evidence="1">
    <location>
        <begin position="613"/>
        <end position="622"/>
    </location>
</feature>
<evidence type="ECO:0000313" key="5">
    <source>
        <dbReference type="Proteomes" id="UP000799118"/>
    </source>
</evidence>
<keyword evidence="5" id="KW-1185">Reference proteome</keyword>
<feature type="compositionally biased region" description="Polar residues" evidence="1">
    <location>
        <begin position="589"/>
        <end position="601"/>
    </location>
</feature>
<dbReference type="Pfam" id="PF13600">
    <property type="entry name" value="DUF4140"/>
    <property type="match status" value="1"/>
</dbReference>
<dbReference type="PANTHER" id="PTHR31005:SF8">
    <property type="entry name" value="DUF4139 DOMAIN-CONTAINING PROTEIN"/>
    <property type="match status" value="1"/>
</dbReference>
<protein>
    <recommendedName>
        <fullName evidence="6">DUF4139 domain-containing protein</fullName>
    </recommendedName>
</protein>
<dbReference type="EMBL" id="ML769748">
    <property type="protein sequence ID" value="KAE9388349.1"/>
    <property type="molecule type" value="Genomic_DNA"/>
</dbReference>